<gene>
    <name evidence="2" type="ORF">HMPREF9436_03190</name>
</gene>
<comment type="cofactor">
    <cofactor evidence="1">
        <name>Mg(2+)</name>
        <dbReference type="ChEBI" id="CHEBI:18420"/>
    </cofactor>
    <text evidence="1">Binds 2 magnesium ions per subunit.</text>
</comment>
<dbReference type="GO" id="GO:0046872">
    <property type="term" value="F:metal ion binding"/>
    <property type="evidence" value="ECO:0007669"/>
    <property type="project" value="UniProtKB-KW"/>
</dbReference>
<feature type="binding site" evidence="1">
    <location>
        <position position="369"/>
    </location>
    <ligand>
        <name>Mg(2+)</name>
        <dbReference type="ChEBI" id="CHEBI:18420"/>
        <label>1</label>
    </ligand>
</feature>
<keyword evidence="2" id="KW-0378">Hydrolase</keyword>
<feature type="binding site" evidence="1">
    <location>
        <position position="372"/>
    </location>
    <ligand>
        <name>Mg(2+)</name>
        <dbReference type="ChEBI" id="CHEBI:18420"/>
        <label>1</label>
    </ligand>
</feature>
<dbReference type="Pfam" id="PF03747">
    <property type="entry name" value="ADP_ribosyl_GH"/>
    <property type="match status" value="1"/>
</dbReference>
<dbReference type="InterPro" id="IPR036705">
    <property type="entry name" value="Ribosyl_crysJ1_sf"/>
</dbReference>
<dbReference type="HOGENOM" id="CLU_656804_0_0_9"/>
<dbReference type="SUPFAM" id="SSF101478">
    <property type="entry name" value="ADP-ribosylglycohydrolase"/>
    <property type="match status" value="1"/>
</dbReference>
<dbReference type="BioCyc" id="FCF748224-HMP:GTSS-1445-MONOMER"/>
<dbReference type="EMBL" id="AECU01000240">
    <property type="protein sequence ID" value="EFQ05347.1"/>
    <property type="molecule type" value="Genomic_DNA"/>
</dbReference>
<dbReference type="STRING" id="748224.HMPREF9436_03190"/>
<keyword evidence="1" id="KW-0460">Magnesium</keyword>
<accession>E2ZNB3</accession>
<dbReference type="Proteomes" id="UP000006028">
    <property type="component" value="Unassembled WGS sequence"/>
</dbReference>
<protein>
    <submittedName>
        <fullName evidence="2">ADP-ribosylglycohydrolase</fullName>
    </submittedName>
</protein>
<reference evidence="2 3" key="1">
    <citation type="submission" date="2010-08" db="EMBL/GenBank/DDBJ databases">
        <authorList>
            <person name="Weinstock G."/>
            <person name="Sodergren E."/>
            <person name="Clifton S."/>
            <person name="Fulton L."/>
            <person name="Fulton B."/>
            <person name="Courtney L."/>
            <person name="Fronick C."/>
            <person name="Harrison M."/>
            <person name="Strong C."/>
            <person name="Farmer C."/>
            <person name="Delahaunty K."/>
            <person name="Markovic C."/>
            <person name="Hall O."/>
            <person name="Minx P."/>
            <person name="Tomlinson C."/>
            <person name="Mitreva M."/>
            <person name="Hou S."/>
            <person name="Chen J."/>
            <person name="Wollam A."/>
            <person name="Pepin K.H."/>
            <person name="Johnson M."/>
            <person name="Bhonagiri V."/>
            <person name="Zhang X."/>
            <person name="Suruliraj S."/>
            <person name="Warren W."/>
            <person name="Chinwalla A."/>
            <person name="Mardis E.R."/>
            <person name="Wilson R.K."/>
        </authorList>
    </citation>
    <scope>NUCLEOTIDE SEQUENCE [LARGE SCALE GENOMIC DNA]</scope>
    <source>
        <strain evidence="2 3">KLE1255</strain>
    </source>
</reference>
<organism evidence="2 3">
    <name type="scientific">Faecalibacterium cf. prausnitzii KLE1255</name>
    <dbReference type="NCBI Taxonomy" id="748224"/>
    <lineage>
        <taxon>Bacteria</taxon>
        <taxon>Bacillati</taxon>
        <taxon>Bacillota</taxon>
        <taxon>Clostridia</taxon>
        <taxon>Eubacteriales</taxon>
        <taxon>Oscillospiraceae</taxon>
        <taxon>Faecalibacterium</taxon>
    </lineage>
</organism>
<dbReference type="PANTHER" id="PTHR16222:SF12">
    <property type="entry name" value="ADP-RIBOSYLGLYCOHYDROLASE-RELATED"/>
    <property type="match status" value="1"/>
</dbReference>
<evidence type="ECO:0000256" key="1">
    <source>
        <dbReference type="PIRSR" id="PIRSR605502-1"/>
    </source>
</evidence>
<dbReference type="eggNOG" id="COG1397">
    <property type="taxonomic scope" value="Bacteria"/>
</dbReference>
<evidence type="ECO:0000313" key="2">
    <source>
        <dbReference type="EMBL" id="EFQ05347.1"/>
    </source>
</evidence>
<dbReference type="GO" id="GO:0016787">
    <property type="term" value="F:hydrolase activity"/>
    <property type="evidence" value="ECO:0007669"/>
    <property type="project" value="UniProtKB-KW"/>
</dbReference>
<feature type="binding site" evidence="1">
    <location>
        <position position="371"/>
    </location>
    <ligand>
        <name>Mg(2+)</name>
        <dbReference type="ChEBI" id="CHEBI:18420"/>
        <label>1</label>
    </ligand>
</feature>
<comment type="caution">
    <text evidence="2">The sequence shown here is derived from an EMBL/GenBank/DDBJ whole genome shotgun (WGS) entry which is preliminary data.</text>
</comment>
<dbReference type="InterPro" id="IPR005502">
    <property type="entry name" value="Ribosyl_crysJ1"/>
</dbReference>
<evidence type="ECO:0000313" key="3">
    <source>
        <dbReference type="Proteomes" id="UP000006028"/>
    </source>
</evidence>
<dbReference type="PANTHER" id="PTHR16222">
    <property type="entry name" value="ADP-RIBOSYLGLYCOHYDROLASE"/>
    <property type="match status" value="1"/>
</dbReference>
<sequence length="418" mass="45468">MRHIEIFLRDGIAPVVHEVKTDGLALKVHTGFISHPALQLLAGQVVAFTVFDEHSASLDKAEGHVGIHAFLPERLDPIKIAGAGTIVVFAAADDLLDLPGGKVLPDAYWSDEGRAHNALVLEGQVKQDGNALIGAALIFTGDVEKDVVPTAAPVRRQALPYPLRPFGEQKKHHIAALAHDVPRLSPPRVGFFQEKIRGHADPDLLTTLDFVVSGAVFLERIGKAAFRFVDLGSVLVPHPVEKIHVTVLAALAALDAAVPWIPDVVQEAHLLSMAKVTAEITHNHPEGIKGAQATAAAIFLARTGHSKPEIKRYVEQTFGYDLNRTCDEIRPTYHHVETCQETVPEAIIAFLESVSFEDALRNAVSLGGDSDTLACITGGIAEAFYGMPQELRDETLKRLPEDIREGYELLRFMIAKMI</sequence>
<dbReference type="AlphaFoldDB" id="E2ZNB3"/>
<name>E2ZNB3_9FIRM</name>
<keyword evidence="1" id="KW-0479">Metal-binding</keyword>
<dbReference type="InterPro" id="IPR050792">
    <property type="entry name" value="ADP-ribosylglycohydrolase"/>
</dbReference>
<proteinExistence type="predicted"/>
<dbReference type="Gene3D" id="1.10.4080.10">
    <property type="entry name" value="ADP-ribosylation/Crystallin J1"/>
    <property type="match status" value="1"/>
</dbReference>